<feature type="domain" description="Imm-5-like" evidence="1">
    <location>
        <begin position="20"/>
        <end position="106"/>
    </location>
</feature>
<dbReference type="EMBL" id="CP158281">
    <property type="protein sequence ID" value="XBV90810.1"/>
    <property type="molecule type" value="Genomic_DNA"/>
</dbReference>
<dbReference type="KEGG" id="bkr:AAFP32_13530"/>
<evidence type="ECO:0000259" key="1">
    <source>
        <dbReference type="Pfam" id="PF21805"/>
    </source>
</evidence>
<name>A0AAU7UQR5_9MICO</name>
<evidence type="ECO:0000313" key="2">
    <source>
        <dbReference type="EMBL" id="XBV90810.1"/>
    </source>
</evidence>
<reference evidence="2" key="1">
    <citation type="submission" date="2024-06" db="EMBL/GenBank/DDBJ databases">
        <title>Brevibacterium koreense sp. nov., isolated from jogae-jeotgal, a Korean fermented seafood.</title>
        <authorList>
            <person name="Whon T.W."/>
            <person name="Nam S."/>
            <person name="Kim Y."/>
        </authorList>
    </citation>
    <scope>NUCLEOTIDE SEQUENCE</scope>
    <source>
        <strain evidence="2">CBA3109</strain>
    </source>
</reference>
<sequence length="208" mass="22783">MDRERKTYRQPRQADFSLSMEDLRSVVAFTSAAAEVVLPHFEMQCPEDGRPRQALIAAHAFVHGEPRSMAQRVSAPAAHRAGREADSEVAFHAAMAAGDAAASAYLHPLADSIQVKHIVRAPAHAVRVMELTGSPDEDPDLDTLLDGFASHATSQLSDVLRRYPRIGAPPSRISAHINRINVLMSEIDDWFRSQSTTVAEAARLTEHS</sequence>
<dbReference type="InterPro" id="IPR048667">
    <property type="entry name" value="Imm5-like"/>
</dbReference>
<accession>A0AAU7UQR5</accession>
<dbReference type="RefSeq" id="WP_350271503.1">
    <property type="nucleotide sequence ID" value="NZ_CP158281.1"/>
</dbReference>
<gene>
    <name evidence="2" type="ORF">AAFP32_13530</name>
</gene>
<protein>
    <submittedName>
        <fullName evidence="2">Immunity protein</fullName>
    </submittedName>
</protein>
<proteinExistence type="predicted"/>
<dbReference type="Pfam" id="PF21805">
    <property type="entry name" value="Imm5_like"/>
    <property type="match status" value="1"/>
</dbReference>
<dbReference type="AlphaFoldDB" id="A0AAU7UQR5"/>
<organism evidence="2">
    <name type="scientific">Brevibacterium koreense</name>
    <dbReference type="NCBI Taxonomy" id="3140787"/>
    <lineage>
        <taxon>Bacteria</taxon>
        <taxon>Bacillati</taxon>
        <taxon>Actinomycetota</taxon>
        <taxon>Actinomycetes</taxon>
        <taxon>Micrococcales</taxon>
        <taxon>Brevibacteriaceae</taxon>
        <taxon>Brevibacterium</taxon>
    </lineage>
</organism>